<evidence type="ECO:0000256" key="1">
    <source>
        <dbReference type="ARBA" id="ARBA00009437"/>
    </source>
</evidence>
<organism evidence="5">
    <name type="scientific">Lyngbya confervoides BDU141951</name>
    <dbReference type="NCBI Taxonomy" id="1574623"/>
    <lineage>
        <taxon>Bacteria</taxon>
        <taxon>Bacillati</taxon>
        <taxon>Cyanobacteriota</taxon>
        <taxon>Cyanophyceae</taxon>
        <taxon>Oscillatoriophycideae</taxon>
        <taxon>Oscillatoriales</taxon>
        <taxon>Microcoleaceae</taxon>
        <taxon>Lyngbya</taxon>
    </lineage>
</organism>
<proteinExistence type="inferred from homology"/>
<dbReference type="Gene3D" id="3.40.190.290">
    <property type="match status" value="1"/>
</dbReference>
<dbReference type="AlphaFoldDB" id="A0A0C1V855"/>
<dbReference type="SUPFAM" id="SSF46785">
    <property type="entry name" value="Winged helix' DNA-binding domain"/>
    <property type="match status" value="1"/>
</dbReference>
<keyword evidence="2" id="KW-0805">Transcription regulation</keyword>
<dbReference type="PANTHER" id="PTHR30537">
    <property type="entry name" value="HTH-TYPE TRANSCRIPTIONAL REGULATOR"/>
    <property type="match status" value="1"/>
</dbReference>
<dbReference type="GO" id="GO:0006351">
    <property type="term" value="P:DNA-templated transcription"/>
    <property type="evidence" value="ECO:0007669"/>
    <property type="project" value="TreeGrafter"/>
</dbReference>
<evidence type="ECO:0000256" key="3">
    <source>
        <dbReference type="ARBA" id="ARBA00023125"/>
    </source>
</evidence>
<dbReference type="Pfam" id="PF03466">
    <property type="entry name" value="LysR_substrate"/>
    <property type="match status" value="1"/>
</dbReference>
<dbReference type="CDD" id="cd08422">
    <property type="entry name" value="PBP2_CrgA_like"/>
    <property type="match status" value="1"/>
</dbReference>
<reference evidence="5" key="3">
    <citation type="submission" date="2020-02" db="EMBL/GenBank/DDBJ databases">
        <authorList>
            <person name="Sarangi A.N."/>
            <person name="Ghosh S."/>
            <person name="Mukherjee M."/>
            <person name="Tripathy S."/>
        </authorList>
    </citation>
    <scope>NUCLEOTIDE SEQUENCE</scope>
    <source>
        <strain evidence="5">BDU141951</strain>
    </source>
</reference>
<dbReference type="InterPro" id="IPR000847">
    <property type="entry name" value="LysR_HTH_N"/>
</dbReference>
<dbReference type="FunFam" id="1.10.10.10:FF:000001">
    <property type="entry name" value="LysR family transcriptional regulator"/>
    <property type="match status" value="1"/>
</dbReference>
<evidence type="ECO:0000256" key="4">
    <source>
        <dbReference type="ARBA" id="ARBA00023163"/>
    </source>
</evidence>
<dbReference type="Gene3D" id="1.10.10.10">
    <property type="entry name" value="Winged helix-like DNA-binding domain superfamily/Winged helix DNA-binding domain"/>
    <property type="match status" value="1"/>
</dbReference>
<name>A0A0C1V855_9CYAN</name>
<sequence length="297" mass="32368">MDKFDSMRAFAQVVESGGFAAAARQMGLSRSAVNKLVMNLEEALKVQLLQRTTRKVTPTATGLAFYERCIAILADVAEAELAVSNLQTKPQGQLRINAPMTFGTRHLAPLLAQFLRQYPDLHVELSLSDRFIDPIEEGFDVTLRIARPTSMANLIVQTLAPAPVILCAAPDYLRDRQPPQIPSDLADHPCLAYGHLATDNQWTLVGPDGEHKITISGPLCANNGEVLQAAAVQGLGIALLPRFIVQADLAAGRLQQVMPAYEAPKISICVLYPVNRHLSTKVQLLVDFLAEQIDTQA</sequence>
<keyword evidence="3" id="KW-0238">DNA-binding</keyword>
<dbReference type="Pfam" id="PF00126">
    <property type="entry name" value="HTH_1"/>
    <property type="match status" value="1"/>
</dbReference>
<dbReference type="InterPro" id="IPR036390">
    <property type="entry name" value="WH_DNA-bd_sf"/>
</dbReference>
<dbReference type="SUPFAM" id="SSF53850">
    <property type="entry name" value="Periplasmic binding protein-like II"/>
    <property type="match status" value="1"/>
</dbReference>
<keyword evidence="4" id="KW-0804">Transcription</keyword>
<comment type="similarity">
    <text evidence="1">Belongs to the LysR transcriptional regulatory family.</text>
</comment>
<accession>A0A0C1V855</accession>
<dbReference type="PROSITE" id="PS50931">
    <property type="entry name" value="HTH_LYSR"/>
    <property type="match status" value="1"/>
</dbReference>
<dbReference type="FunFam" id="3.40.190.290:FF:000001">
    <property type="entry name" value="Transcriptional regulator, LysR family"/>
    <property type="match status" value="1"/>
</dbReference>
<evidence type="ECO:0000256" key="2">
    <source>
        <dbReference type="ARBA" id="ARBA00023015"/>
    </source>
</evidence>
<protein>
    <submittedName>
        <fullName evidence="5">LysR family transcriptional regulator</fullName>
    </submittedName>
</protein>
<dbReference type="EMBL" id="JTHE02000003">
    <property type="protein sequence ID" value="NEV68632.1"/>
    <property type="molecule type" value="Genomic_DNA"/>
</dbReference>
<evidence type="ECO:0000313" key="5">
    <source>
        <dbReference type="EMBL" id="NEV68632.1"/>
    </source>
</evidence>
<reference evidence="5" key="2">
    <citation type="journal article" date="2015" name="Genome Announc.">
        <title>Draft Genome Sequence of Filamentous Marine Cyanobacterium Lyngbya confervoides Strain BDU141951.</title>
        <authorList>
            <person name="Chandrababunaidu M.M."/>
            <person name="Sen D."/>
            <person name="Tripathy S."/>
        </authorList>
    </citation>
    <scope>NUCLEOTIDE SEQUENCE</scope>
    <source>
        <strain evidence="5">BDU141951</strain>
    </source>
</reference>
<reference evidence="5" key="1">
    <citation type="submission" date="2014-11" db="EMBL/GenBank/DDBJ databases">
        <authorList>
            <person name="Malar M.C."/>
            <person name="Sen D."/>
            <person name="Tripathy S."/>
        </authorList>
    </citation>
    <scope>NUCLEOTIDE SEQUENCE</scope>
    <source>
        <strain evidence="5">BDU141951</strain>
    </source>
</reference>
<dbReference type="PANTHER" id="PTHR30537:SF5">
    <property type="entry name" value="HTH-TYPE TRANSCRIPTIONAL ACTIVATOR TTDR-RELATED"/>
    <property type="match status" value="1"/>
</dbReference>
<dbReference type="GO" id="GO:0003700">
    <property type="term" value="F:DNA-binding transcription factor activity"/>
    <property type="evidence" value="ECO:0007669"/>
    <property type="project" value="InterPro"/>
</dbReference>
<dbReference type="InterPro" id="IPR036388">
    <property type="entry name" value="WH-like_DNA-bd_sf"/>
</dbReference>
<gene>
    <name evidence="5" type="ORF">QQ91_016080</name>
</gene>
<dbReference type="GO" id="GO:0043565">
    <property type="term" value="F:sequence-specific DNA binding"/>
    <property type="evidence" value="ECO:0007669"/>
    <property type="project" value="TreeGrafter"/>
</dbReference>
<dbReference type="InterPro" id="IPR058163">
    <property type="entry name" value="LysR-type_TF_proteobact-type"/>
</dbReference>
<comment type="caution">
    <text evidence="5">The sequence shown here is derived from an EMBL/GenBank/DDBJ whole genome shotgun (WGS) entry which is preliminary data.</text>
</comment>
<dbReference type="InterPro" id="IPR005119">
    <property type="entry name" value="LysR_subst-bd"/>
</dbReference>